<protein>
    <submittedName>
        <fullName evidence="3">Glycoside hydrolase family 127 protein</fullName>
    </submittedName>
</protein>
<evidence type="ECO:0000313" key="4">
    <source>
        <dbReference type="Proteomes" id="UP001059380"/>
    </source>
</evidence>
<feature type="domain" description="Non-reducing end beta-L-arabinofuranosidase-like GH127 catalytic" evidence="2">
    <location>
        <begin position="76"/>
        <end position="370"/>
    </location>
</feature>
<name>A0A9J7BMT4_9BACT</name>
<organism evidence="3 4">
    <name type="scientific">Occallatibacter riparius</name>
    <dbReference type="NCBI Taxonomy" id="1002689"/>
    <lineage>
        <taxon>Bacteria</taxon>
        <taxon>Pseudomonadati</taxon>
        <taxon>Acidobacteriota</taxon>
        <taxon>Terriglobia</taxon>
        <taxon>Terriglobales</taxon>
        <taxon>Acidobacteriaceae</taxon>
        <taxon>Occallatibacter</taxon>
    </lineage>
</organism>
<dbReference type="Proteomes" id="UP001059380">
    <property type="component" value="Chromosome"/>
</dbReference>
<keyword evidence="1" id="KW-0732">Signal</keyword>
<evidence type="ECO:0000313" key="3">
    <source>
        <dbReference type="EMBL" id="UWZ83951.1"/>
    </source>
</evidence>
<dbReference type="KEGG" id="orp:MOP44_25755"/>
<dbReference type="SUPFAM" id="SSF48208">
    <property type="entry name" value="Six-hairpin glycosidases"/>
    <property type="match status" value="1"/>
</dbReference>
<gene>
    <name evidence="3" type="ORF">MOP44_25755</name>
</gene>
<dbReference type="InterPro" id="IPR012878">
    <property type="entry name" value="Beta-AFase-like_GH127_cat"/>
</dbReference>
<sequence>MNRRQLLASAAVLPFTTHSFTLRAANPGGVDQLTGRPLYDRYQLTLDRVLRGAQPSYTAEFLLEDLHGTPGRRFTNFSGDLSGRWIGSLATSSAQFGERFPVLDKFVAQAVALQHREGYFGKSFNAANPGDDDMALLWGNGRLLVGLLEYHALNHDPQVLAAARNLGNFLLRIAPQFNSQQMADEFNAAHFASSYICWTQQTEGLAALFVATGDTRYRDLCADIAARIERRPGDHVHGYLCSVRGVLDLYLATKDEKFLNRAIAAWNDVAQSGDLLITGGVPEAWSPKKKRTEGCAECDWLRLNLALHAATGEAKYLDAAEDALFNEFAMNQFSTGDFGHAVLDDFGAPESVQVRAWWCCTLHGLRAFPDVAHHTFRIRDNEVFFDLPLDGSLDTGSISLTSQSSLATDRRIRIKVLHASAPHALNIRKPAWSDSVKVIRNGRPHENSRVENLRAGDQIEASYDMSLRLTSADKVLSTRGRTAFHYGPWLLGASTAMQPEYFNELYPSNVLIAGSATRNSTPATERFTIPLAATTVDAIPAEFPGQKLKLDLRAVAEQTGHEPARWATSFLVRTS</sequence>
<dbReference type="InterPro" id="IPR008928">
    <property type="entry name" value="6-hairpin_glycosidase_sf"/>
</dbReference>
<dbReference type="RefSeq" id="WP_260793454.1">
    <property type="nucleotide sequence ID" value="NZ_CP093313.1"/>
</dbReference>
<feature type="chain" id="PRO_5039914299" evidence="1">
    <location>
        <begin position="25"/>
        <end position="575"/>
    </location>
</feature>
<evidence type="ECO:0000259" key="2">
    <source>
        <dbReference type="Pfam" id="PF07944"/>
    </source>
</evidence>
<reference evidence="3" key="1">
    <citation type="submission" date="2021-04" db="EMBL/GenBank/DDBJ databases">
        <title>Phylogenetic analysis of Acidobacteriaceae.</title>
        <authorList>
            <person name="Qiu L."/>
            <person name="Zhang Q."/>
        </authorList>
    </citation>
    <scope>NUCLEOTIDE SEQUENCE</scope>
    <source>
        <strain evidence="3">DSM 25168</strain>
    </source>
</reference>
<accession>A0A9J7BMT4</accession>
<dbReference type="Gene3D" id="1.50.10.20">
    <property type="match status" value="1"/>
</dbReference>
<proteinExistence type="predicted"/>
<dbReference type="GO" id="GO:0005975">
    <property type="term" value="P:carbohydrate metabolic process"/>
    <property type="evidence" value="ECO:0007669"/>
    <property type="project" value="InterPro"/>
</dbReference>
<dbReference type="EMBL" id="CP093313">
    <property type="protein sequence ID" value="UWZ83951.1"/>
    <property type="molecule type" value="Genomic_DNA"/>
</dbReference>
<keyword evidence="4" id="KW-1185">Reference proteome</keyword>
<dbReference type="GO" id="GO:0016787">
    <property type="term" value="F:hydrolase activity"/>
    <property type="evidence" value="ECO:0007669"/>
    <property type="project" value="UniProtKB-KW"/>
</dbReference>
<evidence type="ECO:0000256" key="1">
    <source>
        <dbReference type="SAM" id="SignalP"/>
    </source>
</evidence>
<feature type="signal peptide" evidence="1">
    <location>
        <begin position="1"/>
        <end position="24"/>
    </location>
</feature>
<dbReference type="AlphaFoldDB" id="A0A9J7BMT4"/>
<dbReference type="Pfam" id="PF07944">
    <property type="entry name" value="Beta-AFase-like_GH127_cat"/>
    <property type="match status" value="1"/>
</dbReference>
<keyword evidence="3" id="KW-0378">Hydrolase</keyword>